<evidence type="ECO:0000256" key="8">
    <source>
        <dbReference type="PROSITE-ProRule" id="PRU00042"/>
    </source>
</evidence>
<feature type="domain" description="C2H2-type" evidence="10">
    <location>
        <begin position="82"/>
        <end position="113"/>
    </location>
</feature>
<evidence type="ECO:0000313" key="11">
    <source>
        <dbReference type="EMBL" id="KZT40700.1"/>
    </source>
</evidence>
<keyword evidence="5" id="KW-0805">Transcription regulation</keyword>
<evidence type="ECO:0000256" key="6">
    <source>
        <dbReference type="ARBA" id="ARBA00023163"/>
    </source>
</evidence>
<feature type="compositionally biased region" description="Low complexity" evidence="9">
    <location>
        <begin position="21"/>
        <end position="32"/>
    </location>
</feature>
<feature type="domain" description="C2H2-type" evidence="10">
    <location>
        <begin position="114"/>
        <end position="146"/>
    </location>
</feature>
<evidence type="ECO:0000256" key="7">
    <source>
        <dbReference type="ARBA" id="ARBA00023242"/>
    </source>
</evidence>
<evidence type="ECO:0000256" key="4">
    <source>
        <dbReference type="ARBA" id="ARBA00022833"/>
    </source>
</evidence>
<organism evidence="11 12">
    <name type="scientific">Sistotremastrum suecicum HHB10207 ss-3</name>
    <dbReference type="NCBI Taxonomy" id="1314776"/>
    <lineage>
        <taxon>Eukaryota</taxon>
        <taxon>Fungi</taxon>
        <taxon>Dikarya</taxon>
        <taxon>Basidiomycota</taxon>
        <taxon>Agaricomycotina</taxon>
        <taxon>Agaricomycetes</taxon>
        <taxon>Sistotremastrales</taxon>
        <taxon>Sistotremastraceae</taxon>
        <taxon>Sistotremastrum</taxon>
    </lineage>
</organism>
<dbReference type="InterPro" id="IPR036236">
    <property type="entry name" value="Znf_C2H2_sf"/>
</dbReference>
<protein>
    <recommendedName>
        <fullName evidence="10">C2H2-type domain-containing protein</fullName>
    </recommendedName>
</protein>
<dbReference type="PANTHER" id="PTHR46179:SF13">
    <property type="entry name" value="C2H2-TYPE DOMAIN-CONTAINING PROTEIN"/>
    <property type="match status" value="1"/>
</dbReference>
<evidence type="ECO:0000256" key="5">
    <source>
        <dbReference type="ARBA" id="ARBA00023015"/>
    </source>
</evidence>
<name>A0A166FJ36_9AGAM</name>
<keyword evidence="3 8" id="KW-0863">Zinc-finger</keyword>
<dbReference type="GO" id="GO:0005634">
    <property type="term" value="C:nucleus"/>
    <property type="evidence" value="ECO:0007669"/>
    <property type="project" value="UniProtKB-SubCell"/>
</dbReference>
<dbReference type="SUPFAM" id="SSF57667">
    <property type="entry name" value="beta-beta-alpha zinc fingers"/>
    <property type="match status" value="2"/>
</dbReference>
<dbReference type="GO" id="GO:0008270">
    <property type="term" value="F:zinc ion binding"/>
    <property type="evidence" value="ECO:0007669"/>
    <property type="project" value="UniProtKB-KW"/>
</dbReference>
<dbReference type="PROSITE" id="PS50157">
    <property type="entry name" value="ZINC_FINGER_C2H2_2"/>
    <property type="match status" value="3"/>
</dbReference>
<dbReference type="AlphaFoldDB" id="A0A166FJ36"/>
<dbReference type="OrthoDB" id="654211at2759"/>
<accession>A0A166FJ36</accession>
<keyword evidence="2" id="KW-0479">Metal-binding</keyword>
<dbReference type="PANTHER" id="PTHR46179">
    <property type="entry name" value="ZINC FINGER PROTEIN"/>
    <property type="match status" value="1"/>
</dbReference>
<keyword evidence="7" id="KW-0539">Nucleus</keyword>
<dbReference type="InterPro" id="IPR013087">
    <property type="entry name" value="Znf_C2H2_type"/>
</dbReference>
<dbReference type="InterPro" id="IPR051061">
    <property type="entry name" value="Zinc_finger_trans_reg"/>
</dbReference>
<keyword evidence="12" id="KW-1185">Reference proteome</keyword>
<comment type="subcellular location">
    <subcellularLocation>
        <location evidence="1">Nucleus</location>
    </subcellularLocation>
</comment>
<evidence type="ECO:0000256" key="1">
    <source>
        <dbReference type="ARBA" id="ARBA00004123"/>
    </source>
</evidence>
<keyword evidence="6" id="KW-0804">Transcription</keyword>
<dbReference type="PROSITE" id="PS00028">
    <property type="entry name" value="ZINC_FINGER_C2H2_1"/>
    <property type="match status" value="3"/>
</dbReference>
<feature type="region of interest" description="Disordered" evidence="9">
    <location>
        <begin position="192"/>
        <end position="228"/>
    </location>
</feature>
<proteinExistence type="predicted"/>
<dbReference type="Proteomes" id="UP000076798">
    <property type="component" value="Unassembled WGS sequence"/>
</dbReference>
<evidence type="ECO:0000256" key="3">
    <source>
        <dbReference type="ARBA" id="ARBA00022771"/>
    </source>
</evidence>
<feature type="region of interest" description="Disordered" evidence="9">
    <location>
        <begin position="1"/>
        <end position="44"/>
    </location>
</feature>
<feature type="compositionally biased region" description="Basic and acidic residues" evidence="9">
    <location>
        <begin position="204"/>
        <end position="219"/>
    </location>
</feature>
<feature type="domain" description="C2H2-type" evidence="10">
    <location>
        <begin position="51"/>
        <end position="80"/>
    </location>
</feature>
<evidence type="ECO:0000313" key="12">
    <source>
        <dbReference type="Proteomes" id="UP000076798"/>
    </source>
</evidence>
<evidence type="ECO:0000259" key="10">
    <source>
        <dbReference type="PROSITE" id="PS50157"/>
    </source>
</evidence>
<feature type="compositionally biased region" description="Polar residues" evidence="9">
    <location>
        <begin position="313"/>
        <end position="336"/>
    </location>
</feature>
<dbReference type="EMBL" id="KV428029">
    <property type="protein sequence ID" value="KZT40700.1"/>
    <property type="molecule type" value="Genomic_DNA"/>
</dbReference>
<evidence type="ECO:0000256" key="9">
    <source>
        <dbReference type="SAM" id="MobiDB-lite"/>
    </source>
</evidence>
<gene>
    <name evidence="11" type="ORF">SISSUDRAFT_1127032</name>
</gene>
<feature type="region of interest" description="Disordered" evidence="9">
    <location>
        <begin position="280"/>
        <end position="351"/>
    </location>
</feature>
<dbReference type="Gene3D" id="3.30.160.60">
    <property type="entry name" value="Classic Zinc Finger"/>
    <property type="match status" value="3"/>
</dbReference>
<dbReference type="SMART" id="SM00355">
    <property type="entry name" value="ZnF_C2H2"/>
    <property type="match status" value="4"/>
</dbReference>
<sequence length="351" mass="38861">MAPSNTAKQRSASSESHRQRSSLSTSAQTAAAGLLPKPRAKKGSTDPAIAYFCEFPGCRKAFGREHDVKRHAVDHSPDPRPFKCNLDGCRQDFSQLDGLRQHQRSGKHFNKRDYKCRWPGTQCERAFNDRSARTRHYRFVHGPEKYLRYYCPFDCGAHYKRPGNISGHCQKKHPDAGYDMPEAEPLRGEYLGDISPQENSANMEVDRDETSSRADDAQGGHKSQAVCESPVLTKNTTLATPTASLQASDPCNTALVNEPASLSPYPVPIFDVPIAQKRNRTGARSLTSTKPVADLETTLSPPPTSDNTSSTSDYNSIHGWSSDPSTSQVTETQTGKRWSLSWILSTDEDVE</sequence>
<keyword evidence="4" id="KW-0862">Zinc</keyword>
<reference evidence="11 12" key="1">
    <citation type="journal article" date="2016" name="Mol. Biol. Evol.">
        <title>Comparative Genomics of Early-Diverging Mushroom-Forming Fungi Provides Insights into the Origins of Lignocellulose Decay Capabilities.</title>
        <authorList>
            <person name="Nagy L.G."/>
            <person name="Riley R."/>
            <person name="Tritt A."/>
            <person name="Adam C."/>
            <person name="Daum C."/>
            <person name="Floudas D."/>
            <person name="Sun H."/>
            <person name="Yadav J.S."/>
            <person name="Pangilinan J."/>
            <person name="Larsson K.H."/>
            <person name="Matsuura K."/>
            <person name="Barry K."/>
            <person name="Labutti K."/>
            <person name="Kuo R."/>
            <person name="Ohm R.A."/>
            <person name="Bhattacharya S.S."/>
            <person name="Shirouzu T."/>
            <person name="Yoshinaga Y."/>
            <person name="Martin F.M."/>
            <person name="Grigoriev I.V."/>
            <person name="Hibbett D.S."/>
        </authorList>
    </citation>
    <scope>NUCLEOTIDE SEQUENCE [LARGE SCALE GENOMIC DNA]</scope>
    <source>
        <strain evidence="11 12">HHB10207 ss-3</strain>
    </source>
</reference>
<dbReference type="GO" id="GO:0006357">
    <property type="term" value="P:regulation of transcription by RNA polymerase II"/>
    <property type="evidence" value="ECO:0007669"/>
    <property type="project" value="TreeGrafter"/>
</dbReference>
<dbReference type="STRING" id="1314776.A0A166FJ36"/>
<evidence type="ECO:0000256" key="2">
    <source>
        <dbReference type="ARBA" id="ARBA00022723"/>
    </source>
</evidence>